<evidence type="ECO:0000256" key="3">
    <source>
        <dbReference type="ARBA" id="ARBA00009014"/>
    </source>
</evidence>
<protein>
    <recommendedName>
        <fullName evidence="11">Probable nicotinate-nucleotide adenylyltransferase</fullName>
        <ecNumber evidence="11">2.7.7.18</ecNumber>
    </recommendedName>
    <alternativeName>
        <fullName evidence="11">Deamido-NAD(+) diphosphorylase</fullName>
    </alternativeName>
    <alternativeName>
        <fullName evidence="11">Deamido-NAD(+) pyrophosphorylase</fullName>
    </alternativeName>
    <alternativeName>
        <fullName evidence="11">Nicotinate mononucleotide adenylyltransferase</fullName>
        <shortName evidence="11">NaMN adenylyltransferase</shortName>
    </alternativeName>
</protein>
<evidence type="ECO:0000256" key="5">
    <source>
        <dbReference type="ARBA" id="ARBA00022679"/>
    </source>
</evidence>
<evidence type="ECO:0000313" key="13">
    <source>
        <dbReference type="EMBL" id="SUB80590.1"/>
    </source>
</evidence>
<dbReference type="Gene3D" id="3.40.50.620">
    <property type="entry name" value="HUPs"/>
    <property type="match status" value="1"/>
</dbReference>
<comment type="catalytic activity">
    <reaction evidence="10 11">
        <text>nicotinate beta-D-ribonucleotide + ATP + H(+) = deamido-NAD(+) + diphosphate</text>
        <dbReference type="Rhea" id="RHEA:22860"/>
        <dbReference type="ChEBI" id="CHEBI:15378"/>
        <dbReference type="ChEBI" id="CHEBI:30616"/>
        <dbReference type="ChEBI" id="CHEBI:33019"/>
        <dbReference type="ChEBI" id="CHEBI:57502"/>
        <dbReference type="ChEBI" id="CHEBI:58437"/>
        <dbReference type="EC" id="2.7.7.18"/>
    </reaction>
</comment>
<keyword evidence="6 11" id="KW-0548">Nucleotidyltransferase</keyword>
<dbReference type="InterPro" id="IPR004821">
    <property type="entry name" value="Cyt_trans-like"/>
</dbReference>
<dbReference type="SUPFAM" id="SSF52374">
    <property type="entry name" value="Nucleotidylyl transferase"/>
    <property type="match status" value="1"/>
</dbReference>
<evidence type="ECO:0000256" key="6">
    <source>
        <dbReference type="ARBA" id="ARBA00022695"/>
    </source>
</evidence>
<evidence type="ECO:0000256" key="9">
    <source>
        <dbReference type="ARBA" id="ARBA00023027"/>
    </source>
</evidence>
<sequence>MYTTGKRKIGLYGGSFNPIHVGHITLAKRLMEVAGLDEVWMMVSPQNPFKANDTLLADDLRLAMTRKALEGETHIAACDYEFHLPKPSYTWNTLQALGRDCPDCEFTLLIGGDNWQAFDRWFRGEDIVDRYRVVVYPRRGAEVDATMLPPHVQLVDTPLVNVSSTEIRRRVAAGESIRGMVPEAIEADVLKYYAR</sequence>
<evidence type="ECO:0000256" key="10">
    <source>
        <dbReference type="ARBA" id="ARBA00048721"/>
    </source>
</evidence>
<name>A0AAQ1ZJF2_9BACT</name>
<dbReference type="EC" id="2.7.7.18" evidence="11"/>
<comment type="function">
    <text evidence="1 11">Catalyzes the reversible adenylation of nicotinate mononucleotide (NaMN) to nicotinic acid adenine dinucleotide (NaAD).</text>
</comment>
<dbReference type="GO" id="GO:0009435">
    <property type="term" value="P:NAD+ biosynthetic process"/>
    <property type="evidence" value="ECO:0007669"/>
    <property type="project" value="UniProtKB-UniRule"/>
</dbReference>
<evidence type="ECO:0000256" key="8">
    <source>
        <dbReference type="ARBA" id="ARBA00022840"/>
    </source>
</evidence>
<accession>A0AAQ1ZJF2</accession>
<feature type="domain" description="Cytidyltransferase-like" evidence="12">
    <location>
        <begin position="11"/>
        <end position="170"/>
    </location>
</feature>
<dbReference type="AlphaFoldDB" id="A0AAQ1ZJF2"/>
<evidence type="ECO:0000259" key="12">
    <source>
        <dbReference type="Pfam" id="PF01467"/>
    </source>
</evidence>
<dbReference type="GO" id="GO:0004515">
    <property type="term" value="F:nicotinate-nucleotide adenylyltransferase activity"/>
    <property type="evidence" value="ECO:0007669"/>
    <property type="project" value="UniProtKB-UniRule"/>
</dbReference>
<dbReference type="HAMAP" id="MF_00244">
    <property type="entry name" value="NaMN_adenylyltr"/>
    <property type="match status" value="1"/>
</dbReference>
<comment type="similarity">
    <text evidence="3 11">Belongs to the NadD family.</text>
</comment>
<dbReference type="NCBIfam" id="TIGR00482">
    <property type="entry name" value="nicotinate (nicotinamide) nucleotide adenylyltransferase"/>
    <property type="match status" value="1"/>
</dbReference>
<keyword evidence="8 11" id="KW-0067">ATP-binding</keyword>
<evidence type="ECO:0000256" key="1">
    <source>
        <dbReference type="ARBA" id="ARBA00002324"/>
    </source>
</evidence>
<keyword evidence="4 11" id="KW-0662">Pyridine nucleotide biosynthesis</keyword>
<evidence type="ECO:0000313" key="14">
    <source>
        <dbReference type="Proteomes" id="UP000255283"/>
    </source>
</evidence>
<comment type="caution">
    <text evidence="13">The sequence shown here is derived from an EMBL/GenBank/DDBJ whole genome shotgun (WGS) entry which is preliminary data.</text>
</comment>
<dbReference type="InterPro" id="IPR005248">
    <property type="entry name" value="NadD/NMNAT"/>
</dbReference>
<dbReference type="PANTHER" id="PTHR39321:SF3">
    <property type="entry name" value="PHOSPHOPANTETHEINE ADENYLYLTRANSFERASE"/>
    <property type="match status" value="1"/>
</dbReference>
<reference evidence="13 14" key="1">
    <citation type="submission" date="2018-06" db="EMBL/GenBank/DDBJ databases">
        <authorList>
            <consortium name="Pathogen Informatics"/>
            <person name="Doyle S."/>
        </authorList>
    </citation>
    <scope>NUCLEOTIDE SEQUENCE [LARGE SCALE GENOMIC DNA]</scope>
    <source>
        <strain evidence="13 14">NCTC13063</strain>
    </source>
</reference>
<evidence type="ECO:0000256" key="2">
    <source>
        <dbReference type="ARBA" id="ARBA00005019"/>
    </source>
</evidence>
<dbReference type="PANTHER" id="PTHR39321">
    <property type="entry name" value="NICOTINATE-NUCLEOTIDE ADENYLYLTRANSFERASE-RELATED"/>
    <property type="match status" value="1"/>
</dbReference>
<comment type="pathway">
    <text evidence="2 11">Cofactor biosynthesis; NAD(+) biosynthesis; deamido-NAD(+) from nicotinate D-ribonucleotide: step 1/1.</text>
</comment>
<keyword evidence="9 11" id="KW-0520">NAD</keyword>
<evidence type="ECO:0000256" key="11">
    <source>
        <dbReference type="HAMAP-Rule" id="MF_00244"/>
    </source>
</evidence>
<keyword evidence="5 11" id="KW-0808">Transferase</keyword>
<dbReference type="Proteomes" id="UP000255283">
    <property type="component" value="Unassembled WGS sequence"/>
</dbReference>
<evidence type="ECO:0000256" key="4">
    <source>
        <dbReference type="ARBA" id="ARBA00022642"/>
    </source>
</evidence>
<proteinExistence type="inferred from homology"/>
<keyword evidence="7 11" id="KW-0547">Nucleotide-binding</keyword>
<dbReference type="RefSeq" id="WP_115153959.1">
    <property type="nucleotide sequence ID" value="NZ_DBFWLE010000029.1"/>
</dbReference>
<dbReference type="Pfam" id="PF01467">
    <property type="entry name" value="CTP_transf_like"/>
    <property type="match status" value="1"/>
</dbReference>
<dbReference type="GO" id="GO:0005524">
    <property type="term" value="F:ATP binding"/>
    <property type="evidence" value="ECO:0007669"/>
    <property type="project" value="UniProtKB-KW"/>
</dbReference>
<dbReference type="EMBL" id="UGTJ01000001">
    <property type="protein sequence ID" value="SUB80590.1"/>
    <property type="molecule type" value="Genomic_DNA"/>
</dbReference>
<dbReference type="InterPro" id="IPR014729">
    <property type="entry name" value="Rossmann-like_a/b/a_fold"/>
</dbReference>
<organism evidence="13 14">
    <name type="scientific">Segatella buccae</name>
    <dbReference type="NCBI Taxonomy" id="28126"/>
    <lineage>
        <taxon>Bacteria</taxon>
        <taxon>Pseudomonadati</taxon>
        <taxon>Bacteroidota</taxon>
        <taxon>Bacteroidia</taxon>
        <taxon>Bacteroidales</taxon>
        <taxon>Prevotellaceae</taxon>
        <taxon>Segatella</taxon>
    </lineage>
</organism>
<evidence type="ECO:0000256" key="7">
    <source>
        <dbReference type="ARBA" id="ARBA00022741"/>
    </source>
</evidence>
<gene>
    <name evidence="11 13" type="primary">nadD</name>
    <name evidence="13" type="ORF">NCTC13063_01876</name>
</gene>
<dbReference type="NCBIfam" id="TIGR00125">
    <property type="entry name" value="cyt_tran_rel"/>
    <property type="match status" value="1"/>
</dbReference>
<dbReference type="CDD" id="cd02165">
    <property type="entry name" value="NMNAT"/>
    <property type="match status" value="1"/>
</dbReference>